<dbReference type="InterPro" id="IPR002815">
    <property type="entry name" value="Spo11/TopoVI_A"/>
</dbReference>
<dbReference type="InterPro" id="IPR034136">
    <property type="entry name" value="TOPRIM_Topo6A/Spo11"/>
</dbReference>
<gene>
    <name evidence="15" type="ORF">HETIRDRAFT_319856</name>
</gene>
<dbReference type="RefSeq" id="XP_009547728.1">
    <property type="nucleotide sequence ID" value="XM_009549433.1"/>
</dbReference>
<dbReference type="InterPro" id="IPR036078">
    <property type="entry name" value="Spo11/TopoVI_A_sf"/>
</dbReference>
<organism evidence="15 16">
    <name type="scientific">Heterobasidion irregulare (strain TC 32-1)</name>
    <dbReference type="NCBI Taxonomy" id="747525"/>
    <lineage>
        <taxon>Eukaryota</taxon>
        <taxon>Fungi</taxon>
        <taxon>Dikarya</taxon>
        <taxon>Basidiomycota</taxon>
        <taxon>Agaricomycotina</taxon>
        <taxon>Agaricomycetes</taxon>
        <taxon>Russulales</taxon>
        <taxon>Bondarzewiaceae</taxon>
        <taxon>Heterobasidion</taxon>
        <taxon>Heterobasidion annosum species complex</taxon>
    </lineage>
</organism>
<evidence type="ECO:0000256" key="11">
    <source>
        <dbReference type="ARBA" id="ARBA00023242"/>
    </source>
</evidence>
<evidence type="ECO:0000256" key="3">
    <source>
        <dbReference type="ARBA" id="ARBA00004123"/>
    </source>
</evidence>
<evidence type="ECO:0000256" key="12">
    <source>
        <dbReference type="PROSITE-ProRule" id="PRU01385"/>
    </source>
</evidence>
<dbReference type="AlphaFoldDB" id="W4K5E8"/>
<accession>W4K5E8</accession>
<evidence type="ECO:0000256" key="1">
    <source>
        <dbReference type="ARBA" id="ARBA00000185"/>
    </source>
</evidence>
<dbReference type="GO" id="GO:0003677">
    <property type="term" value="F:DNA binding"/>
    <property type="evidence" value="ECO:0007669"/>
    <property type="project" value="UniProtKB-UniRule"/>
</dbReference>
<dbReference type="eggNOG" id="KOG2795">
    <property type="taxonomic scope" value="Eukaryota"/>
</dbReference>
<evidence type="ECO:0000256" key="8">
    <source>
        <dbReference type="ARBA" id="ARBA00023029"/>
    </source>
</evidence>
<dbReference type="STRING" id="747525.W4K5E8"/>
<dbReference type="SUPFAM" id="SSF56726">
    <property type="entry name" value="DNA topoisomerase IV, alpha subunit"/>
    <property type="match status" value="1"/>
</dbReference>
<evidence type="ECO:0000259" key="13">
    <source>
        <dbReference type="Pfam" id="PF04406"/>
    </source>
</evidence>
<protein>
    <recommendedName>
        <fullName evidence="5">DNA topoisomerase (ATP-hydrolyzing)</fullName>
        <ecNumber evidence="5">5.6.2.2</ecNumber>
    </recommendedName>
</protein>
<dbReference type="HOGENOM" id="CLU_037229_0_1_1"/>
<name>W4K5E8_HETIT</name>
<dbReference type="PRINTS" id="PR01550">
    <property type="entry name" value="TOP6AFAMILY"/>
</dbReference>
<comment type="similarity">
    <text evidence="4 12">Belongs to the TOP6A family.</text>
</comment>
<keyword evidence="10 12" id="KW-0413">Isomerase</keyword>
<proteinExistence type="inferred from homology"/>
<reference evidence="15 16" key="1">
    <citation type="journal article" date="2012" name="New Phytol.">
        <title>Insight into trade-off between wood decay and parasitism from the genome of a fungal forest pathogen.</title>
        <authorList>
            <person name="Olson A."/>
            <person name="Aerts A."/>
            <person name="Asiegbu F."/>
            <person name="Belbahri L."/>
            <person name="Bouzid O."/>
            <person name="Broberg A."/>
            <person name="Canback B."/>
            <person name="Coutinho P.M."/>
            <person name="Cullen D."/>
            <person name="Dalman K."/>
            <person name="Deflorio G."/>
            <person name="van Diepen L.T."/>
            <person name="Dunand C."/>
            <person name="Duplessis S."/>
            <person name="Durling M."/>
            <person name="Gonthier P."/>
            <person name="Grimwood J."/>
            <person name="Fossdal C.G."/>
            <person name="Hansson D."/>
            <person name="Henrissat B."/>
            <person name="Hietala A."/>
            <person name="Himmelstrand K."/>
            <person name="Hoffmeister D."/>
            <person name="Hogberg N."/>
            <person name="James T.Y."/>
            <person name="Karlsson M."/>
            <person name="Kohler A."/>
            <person name="Kues U."/>
            <person name="Lee Y.H."/>
            <person name="Lin Y.C."/>
            <person name="Lind M."/>
            <person name="Lindquist E."/>
            <person name="Lombard V."/>
            <person name="Lucas S."/>
            <person name="Lunden K."/>
            <person name="Morin E."/>
            <person name="Murat C."/>
            <person name="Park J."/>
            <person name="Raffaello T."/>
            <person name="Rouze P."/>
            <person name="Salamov A."/>
            <person name="Schmutz J."/>
            <person name="Solheim H."/>
            <person name="Stahlberg J."/>
            <person name="Velez H."/>
            <person name="de Vries R.P."/>
            <person name="Wiebenga A."/>
            <person name="Woodward S."/>
            <person name="Yakovlev I."/>
            <person name="Garbelotto M."/>
            <person name="Martin F."/>
            <person name="Grigoriev I.V."/>
            <person name="Stenlid J."/>
        </authorList>
    </citation>
    <scope>NUCLEOTIDE SEQUENCE [LARGE SCALE GENOMIC DNA]</scope>
    <source>
        <strain evidence="15 16">TC 32-1</strain>
    </source>
</reference>
<dbReference type="GO" id="GO:0000706">
    <property type="term" value="P:meiotic DNA double-strand break processing"/>
    <property type="evidence" value="ECO:0007669"/>
    <property type="project" value="TreeGrafter"/>
</dbReference>
<dbReference type="FunCoup" id="W4K5E8">
    <property type="interactions" value="102"/>
</dbReference>
<feature type="domain" description="Spo11/DNA topoisomerase VI subunit A N-terminal" evidence="13">
    <location>
        <begin position="5"/>
        <end position="64"/>
    </location>
</feature>
<dbReference type="Pfam" id="PF04406">
    <property type="entry name" value="TP6A_N"/>
    <property type="match status" value="1"/>
</dbReference>
<dbReference type="Pfam" id="PF21180">
    <property type="entry name" value="TOP6A-Spo11_Toprim"/>
    <property type="match status" value="1"/>
</dbReference>
<dbReference type="CDD" id="cd00223">
    <property type="entry name" value="TOPRIM_TopoIIB_SPO"/>
    <property type="match status" value="1"/>
</dbReference>
<evidence type="ECO:0000256" key="6">
    <source>
        <dbReference type="ARBA" id="ARBA00022723"/>
    </source>
</evidence>
<dbReference type="GO" id="GO:0042138">
    <property type="term" value="P:meiotic DNA double-strand break formation"/>
    <property type="evidence" value="ECO:0007669"/>
    <property type="project" value="InterPro"/>
</dbReference>
<feature type="domain" description="Topoisomerase 6 subunit A/Spo11 TOPRIM" evidence="14">
    <location>
        <begin position="114"/>
        <end position="295"/>
    </location>
</feature>
<dbReference type="PANTHER" id="PTHR10848">
    <property type="entry name" value="MEIOTIC RECOMBINATION PROTEIN SPO11"/>
    <property type="match status" value="1"/>
</dbReference>
<dbReference type="Gene3D" id="1.10.10.10">
    <property type="entry name" value="Winged helix-like DNA-binding domain superfamily/Winged helix DNA-binding domain"/>
    <property type="match status" value="1"/>
</dbReference>
<dbReference type="GeneID" id="20670629"/>
<dbReference type="EMBL" id="KI925459">
    <property type="protein sequence ID" value="ETW81048.1"/>
    <property type="molecule type" value="Genomic_DNA"/>
</dbReference>
<comment type="cofactor">
    <cofactor evidence="2">
        <name>Mg(2+)</name>
        <dbReference type="ChEBI" id="CHEBI:18420"/>
    </cofactor>
</comment>
<evidence type="ECO:0000313" key="15">
    <source>
        <dbReference type="EMBL" id="ETW81048.1"/>
    </source>
</evidence>
<keyword evidence="9 12" id="KW-0238">DNA-binding</keyword>
<dbReference type="InterPro" id="IPR013048">
    <property type="entry name" value="Meiotic_Spo11"/>
</dbReference>
<dbReference type="OrthoDB" id="5377392at2759"/>
<dbReference type="GO" id="GO:0003918">
    <property type="term" value="F:DNA topoisomerase type II (double strand cut, ATP-hydrolyzing) activity"/>
    <property type="evidence" value="ECO:0007669"/>
    <property type="project" value="UniProtKB-UniRule"/>
</dbReference>
<dbReference type="GO" id="GO:0000228">
    <property type="term" value="C:nuclear chromosome"/>
    <property type="evidence" value="ECO:0007669"/>
    <property type="project" value="TreeGrafter"/>
</dbReference>
<evidence type="ECO:0000256" key="4">
    <source>
        <dbReference type="ARBA" id="ARBA00006559"/>
    </source>
</evidence>
<dbReference type="InParanoid" id="W4K5E8"/>
<keyword evidence="8 12" id="KW-0799">Topoisomerase</keyword>
<comment type="subcellular location">
    <subcellularLocation>
        <location evidence="3">Nucleus</location>
    </subcellularLocation>
</comment>
<keyword evidence="6" id="KW-0479">Metal-binding</keyword>
<evidence type="ECO:0000256" key="9">
    <source>
        <dbReference type="ARBA" id="ARBA00023125"/>
    </source>
</evidence>
<feature type="non-terminal residue" evidence="15">
    <location>
        <position position="1"/>
    </location>
</feature>
<keyword evidence="11" id="KW-0539">Nucleus</keyword>
<feature type="active site" description="O-(5'-phospho-DNA)-tyrosine intermediate" evidence="12">
    <location>
        <position position="32"/>
    </location>
</feature>
<dbReference type="KEGG" id="hir:HETIRDRAFT_319856"/>
<evidence type="ECO:0000313" key="16">
    <source>
        <dbReference type="Proteomes" id="UP000030671"/>
    </source>
</evidence>
<keyword evidence="7" id="KW-0460">Magnesium</keyword>
<dbReference type="InterPro" id="IPR036388">
    <property type="entry name" value="WH-like_DNA-bd_sf"/>
</dbReference>
<comment type="catalytic activity">
    <reaction evidence="1 12">
        <text>ATP-dependent breakage, passage and rejoining of double-stranded DNA.</text>
        <dbReference type="EC" id="5.6.2.2"/>
    </reaction>
</comment>
<sequence>SSRFLAQLFRIVDLAHQAVVDGIPTTKRDMYYKDVPLFKSQSVVDRFIDDIAATIGVGRADLNVRASSKGLVCGSGLCIQLVGDEILRATDSEGTLIPTAEDIVRFELEQDVSWVLIVEKEAVFQTLCRLRFTKHQSLPGPGLIITGKGYPDLATRQLVKTLSDNLPPSIPILALVDGDAYGLDIVSTYKFGSHAMQHEREGLAASRVVCIGIWASELSKREPSLFLGAPNSLNYIRLGIDKDMLIPISNHDEKKAIKMLQRPPDMLPVKWKKELMAMLHTRRKAETEILSSVNMDGFEGAKHDKHPILQYLATKINEHIASLVS</sequence>
<evidence type="ECO:0000256" key="5">
    <source>
        <dbReference type="ARBA" id="ARBA00012895"/>
    </source>
</evidence>
<evidence type="ECO:0000259" key="14">
    <source>
        <dbReference type="Pfam" id="PF21180"/>
    </source>
</evidence>
<evidence type="ECO:0000256" key="7">
    <source>
        <dbReference type="ARBA" id="ARBA00022842"/>
    </source>
</evidence>
<dbReference type="PROSITE" id="PS52041">
    <property type="entry name" value="TOPO_IIB"/>
    <property type="match status" value="1"/>
</dbReference>
<dbReference type="GO" id="GO:0005524">
    <property type="term" value="F:ATP binding"/>
    <property type="evidence" value="ECO:0007669"/>
    <property type="project" value="InterPro"/>
</dbReference>
<evidence type="ECO:0000256" key="10">
    <source>
        <dbReference type="ARBA" id="ARBA00023235"/>
    </source>
</evidence>
<dbReference type="Gene3D" id="3.40.1360.10">
    <property type="match status" value="1"/>
</dbReference>
<dbReference type="EC" id="5.6.2.2" evidence="5"/>
<dbReference type="PRINTS" id="PR01551">
    <property type="entry name" value="SPO11HOMOLOG"/>
</dbReference>
<keyword evidence="16" id="KW-1185">Reference proteome</keyword>
<dbReference type="InterPro" id="IPR013049">
    <property type="entry name" value="Spo11/TopoVI_A_N"/>
</dbReference>
<evidence type="ECO:0000256" key="2">
    <source>
        <dbReference type="ARBA" id="ARBA00001946"/>
    </source>
</evidence>
<dbReference type="GO" id="GO:0046872">
    <property type="term" value="F:metal ion binding"/>
    <property type="evidence" value="ECO:0007669"/>
    <property type="project" value="UniProtKB-KW"/>
</dbReference>
<dbReference type="PANTHER" id="PTHR10848:SF0">
    <property type="entry name" value="MEIOTIC RECOMBINATION PROTEIN SPO11"/>
    <property type="match status" value="1"/>
</dbReference>
<dbReference type="Proteomes" id="UP000030671">
    <property type="component" value="Unassembled WGS sequence"/>
</dbReference>
<dbReference type="GO" id="GO:0007131">
    <property type="term" value="P:reciprocal meiotic recombination"/>
    <property type="evidence" value="ECO:0007669"/>
    <property type="project" value="TreeGrafter"/>
</dbReference>